<sequence length="90" mass="9863">MPLPAFRRIGKKTEKQALRLNAYYAHDFVLNRVEAIVQPGAPHGGIGLATGPAHIAYYFEVGMDDEHILILVRASGHDSLIHGGILVYTI</sequence>
<dbReference type="Proteomes" id="UP000663846">
    <property type="component" value="Unassembled WGS sequence"/>
</dbReference>
<comment type="caution">
    <text evidence="1">The sequence shown here is derived from an EMBL/GenBank/DDBJ whole genome shotgun (WGS) entry which is preliminary data.</text>
</comment>
<accession>A0A8H2WH51</accession>
<dbReference type="AlphaFoldDB" id="A0A8H2WH51"/>
<evidence type="ECO:0000313" key="2">
    <source>
        <dbReference type="Proteomes" id="UP000663846"/>
    </source>
</evidence>
<reference evidence="1" key="1">
    <citation type="submission" date="2021-01" db="EMBL/GenBank/DDBJ databases">
        <authorList>
            <person name="Kaushik A."/>
        </authorList>
    </citation>
    <scope>NUCLEOTIDE SEQUENCE</scope>
    <source>
        <strain evidence="1">AG1-1C</strain>
    </source>
</reference>
<evidence type="ECO:0000313" key="1">
    <source>
        <dbReference type="EMBL" id="CAE6380555.1"/>
    </source>
</evidence>
<gene>
    <name evidence="1" type="ORF">RDB_LOCUS33858</name>
</gene>
<organism evidence="1 2">
    <name type="scientific">Rhizoctonia solani</name>
    <dbReference type="NCBI Taxonomy" id="456999"/>
    <lineage>
        <taxon>Eukaryota</taxon>
        <taxon>Fungi</taxon>
        <taxon>Dikarya</taxon>
        <taxon>Basidiomycota</taxon>
        <taxon>Agaricomycotina</taxon>
        <taxon>Agaricomycetes</taxon>
        <taxon>Cantharellales</taxon>
        <taxon>Ceratobasidiaceae</taxon>
        <taxon>Rhizoctonia</taxon>
    </lineage>
</organism>
<protein>
    <submittedName>
        <fullName evidence="1">Uncharacterized protein</fullName>
    </submittedName>
</protein>
<proteinExistence type="predicted"/>
<name>A0A8H2WH51_9AGAM</name>
<dbReference type="EMBL" id="CAJMWS010000211">
    <property type="protein sequence ID" value="CAE6380555.1"/>
    <property type="molecule type" value="Genomic_DNA"/>
</dbReference>